<dbReference type="PANTHER" id="PTHR43284:SF1">
    <property type="entry name" value="ASPARAGINE SYNTHETASE"/>
    <property type="match status" value="1"/>
</dbReference>
<dbReference type="InterPro" id="IPR014729">
    <property type="entry name" value="Rossmann-like_a/b/a_fold"/>
</dbReference>
<dbReference type="PATRIC" id="fig|795797.18.peg.2734"/>
<dbReference type="InterPro" id="IPR017932">
    <property type="entry name" value="GATase_2_dom"/>
</dbReference>
<accession>D8J7U5</accession>
<dbReference type="eggNOG" id="arCOG00121">
    <property type="taxonomic scope" value="Archaea"/>
</dbReference>
<dbReference type="Pfam" id="PF13537">
    <property type="entry name" value="GATase_7"/>
    <property type="match status" value="1"/>
</dbReference>
<gene>
    <name evidence="2" type="ordered locus">HacjB3_13670</name>
</gene>
<dbReference type="Gene3D" id="3.40.50.620">
    <property type="entry name" value="HUPs"/>
    <property type="match status" value="1"/>
</dbReference>
<evidence type="ECO:0000313" key="2">
    <source>
        <dbReference type="EMBL" id="ADJ16115.1"/>
    </source>
</evidence>
<protein>
    <submittedName>
        <fullName evidence="2">Asparagine synthase</fullName>
    </submittedName>
</protein>
<organism evidence="2 3">
    <name type="scientific">Halalkalicoccus jeotgali (strain DSM 18796 / CECT 7217 / JCM 14584 / KCTC 4019 / B3)</name>
    <dbReference type="NCBI Taxonomy" id="795797"/>
    <lineage>
        <taxon>Archaea</taxon>
        <taxon>Methanobacteriati</taxon>
        <taxon>Methanobacteriota</taxon>
        <taxon>Stenosarchaea group</taxon>
        <taxon>Halobacteria</taxon>
        <taxon>Halobacteriales</taxon>
        <taxon>Halococcaceae</taxon>
        <taxon>Halalkalicoccus</taxon>
    </lineage>
</organism>
<dbReference type="Gene3D" id="3.60.20.10">
    <property type="entry name" value="Glutamine Phosphoribosylpyrophosphate, subunit 1, domain 1"/>
    <property type="match status" value="1"/>
</dbReference>
<evidence type="ECO:0000313" key="3">
    <source>
        <dbReference type="Proteomes" id="UP000000390"/>
    </source>
</evidence>
<dbReference type="PANTHER" id="PTHR43284">
    <property type="entry name" value="ASPARAGINE SYNTHETASE (GLUTAMINE-HYDROLYZING)"/>
    <property type="match status" value="1"/>
</dbReference>
<feature type="domain" description="Glutamine amidotransferase type-2" evidence="1">
    <location>
        <begin position="82"/>
        <end position="150"/>
    </location>
</feature>
<dbReference type="KEGG" id="hje:HacjB3_13670"/>
<dbReference type="SUPFAM" id="SSF52402">
    <property type="entry name" value="Adenine nucleotide alpha hydrolases-like"/>
    <property type="match status" value="1"/>
</dbReference>
<dbReference type="Proteomes" id="UP000000390">
    <property type="component" value="Chromosome"/>
</dbReference>
<sequence>MVGVWGVIGGRQRRSEAPIETLCWDGDEVVETTVADEVLVTKSSHGAVEDPVRTDGHDAIWTFGEIHGFEGDTYENRYAGCYTDSTYAAHLYRRHGLDFARGMNATASVFVHQREHDRLAIVTDRLGTHPVYYAETDDGIVFSTSIQAVLAHPAVDPAIDTHGLYSYLAFDRVPGVDTPFEAVSTLPPGAITTVDLATGDLDTERYWHLEYEPLDRSFSYFVDRFVELLQQVFAERADDDRRYGLLLSGGSDSRLLLAAGEFPVAYHLADWMSREARTAERIAFLADADFRLLERLDDHVERMLDHVPRHMNFNGRFDQAHLHGFDARLREECDVLATGLYGDSFFKGGLVPAFDLDLGPVGSVTPPIERDIESVDDYLDVLDGSLPPFIETPPELGAVLRANLEERPDGSVSFHGIEYASLYELALFGPYYPLSNDSDYHYFGLTQMVPQWTPFLDNRFVDLARSMPVRYHLRRDVVNAALSALSPALATVPHSETGVRPASRFPLDYAKRYASLFWRKHVTDERSPKPYYSRGPWRDRGVVLRERGFGREVLERNDALLEALPFLDREAAYACYEAHMDGEDHTAALYTLFTILEMPAVEAIAER</sequence>
<dbReference type="InterPro" id="IPR029055">
    <property type="entry name" value="Ntn_hydrolases_N"/>
</dbReference>
<evidence type="ECO:0000259" key="1">
    <source>
        <dbReference type="Pfam" id="PF13537"/>
    </source>
</evidence>
<proteinExistence type="predicted"/>
<dbReference type="STRING" id="795797.HacjB3_13670"/>
<reference evidence="2 3" key="1">
    <citation type="journal article" date="2010" name="J. Bacteriol.">
        <title>Complete genome sequence of Halalkalicoccus jeotgali B3(T), an extremely halophilic archaeon.</title>
        <authorList>
            <person name="Roh S.W."/>
            <person name="Nam Y.D."/>
            <person name="Nam S.H."/>
            <person name="Choi S.H."/>
            <person name="Park H.S."/>
            <person name="Bae J.W."/>
        </authorList>
    </citation>
    <scope>NUCLEOTIDE SEQUENCE [LARGE SCALE GENOMIC DNA]</scope>
    <source>
        <strain evidence="3">DSM 18796 / CECT 7217 / JCM 14584 / KCTC 4019 / B3</strain>
    </source>
</reference>
<dbReference type="InterPro" id="IPR051786">
    <property type="entry name" value="ASN_synthetase/amidase"/>
</dbReference>
<dbReference type="EMBL" id="CP002062">
    <property type="protein sequence ID" value="ADJ16115.1"/>
    <property type="molecule type" value="Genomic_DNA"/>
</dbReference>
<dbReference type="AlphaFoldDB" id="D8J7U5"/>
<name>D8J7U5_HALJB</name>
<dbReference type="HOGENOM" id="CLU_458302_0_0_2"/>
<dbReference type="GO" id="GO:0005829">
    <property type="term" value="C:cytosol"/>
    <property type="evidence" value="ECO:0007669"/>
    <property type="project" value="TreeGrafter"/>
</dbReference>
<dbReference type="SUPFAM" id="SSF56235">
    <property type="entry name" value="N-terminal nucleophile aminohydrolases (Ntn hydrolases)"/>
    <property type="match status" value="1"/>
</dbReference>